<dbReference type="EMBL" id="LT629751">
    <property type="protein sequence ID" value="SDS57486.1"/>
    <property type="molecule type" value="Genomic_DNA"/>
</dbReference>
<name>A0A1H1TBZ6_9PSED</name>
<proteinExistence type="predicted"/>
<gene>
    <name evidence="1" type="ORF">SAMN05216221_2118</name>
</gene>
<protein>
    <recommendedName>
        <fullName evidence="3">Beta-ketoadipyl CoA thiolase</fullName>
    </recommendedName>
</protein>
<dbReference type="RefSeq" id="WP_090348914.1">
    <property type="nucleotide sequence ID" value="NZ_LT629751.1"/>
</dbReference>
<evidence type="ECO:0008006" key="3">
    <source>
        <dbReference type="Google" id="ProtNLM"/>
    </source>
</evidence>
<sequence>MHNPKDLLRAQLAQAVEQFQSEQQGEITLYAAQLAPEKRPWRKKSSVQDEVFARELDNLRQHNAETRD</sequence>
<evidence type="ECO:0000313" key="2">
    <source>
        <dbReference type="Proteomes" id="UP000243359"/>
    </source>
</evidence>
<dbReference type="Proteomes" id="UP000243359">
    <property type="component" value="Chromosome I"/>
</dbReference>
<accession>A0A1H1TBZ6</accession>
<organism evidence="1 2">
    <name type="scientific">Pseudomonas oryzae</name>
    <dbReference type="NCBI Taxonomy" id="1392877"/>
    <lineage>
        <taxon>Bacteria</taxon>
        <taxon>Pseudomonadati</taxon>
        <taxon>Pseudomonadota</taxon>
        <taxon>Gammaproteobacteria</taxon>
        <taxon>Pseudomonadales</taxon>
        <taxon>Pseudomonadaceae</taxon>
        <taxon>Pseudomonas</taxon>
    </lineage>
</organism>
<dbReference type="AlphaFoldDB" id="A0A1H1TBZ6"/>
<keyword evidence="2" id="KW-1185">Reference proteome</keyword>
<dbReference type="STRING" id="1392877.SAMN05216221_2118"/>
<dbReference type="OrthoDB" id="7030350at2"/>
<reference evidence="2" key="1">
    <citation type="submission" date="2016-10" db="EMBL/GenBank/DDBJ databases">
        <authorList>
            <person name="Varghese N."/>
            <person name="Submissions S."/>
        </authorList>
    </citation>
    <scope>NUCLEOTIDE SEQUENCE [LARGE SCALE GENOMIC DNA]</scope>
    <source>
        <strain evidence="2">KCTC 32247</strain>
    </source>
</reference>
<evidence type="ECO:0000313" key="1">
    <source>
        <dbReference type="EMBL" id="SDS57486.1"/>
    </source>
</evidence>